<proteinExistence type="predicted"/>
<gene>
    <name evidence="1" type="ORF">EJF14_30452</name>
</gene>
<evidence type="ECO:0000313" key="2">
    <source>
        <dbReference type="Proteomes" id="UP000326582"/>
    </source>
</evidence>
<evidence type="ECO:0000313" key="1">
    <source>
        <dbReference type="EMBL" id="QFZ27481.1"/>
    </source>
</evidence>
<sequence length="167" mass="17849">MCFCGWCGVAMRAPTLGAALEHACNRHSVLSCRGAFAPIARCSFSCRQPISCPQSNCLFDGDLVMRISVIGHGHKCQHAHCPPTTFKYTIEQAICVCSRGGAASGASGGPPAELSCKGRFIMPAWSIAAPQNNSTFRPTQWPIIDSSSTACVGYSHLDFMSHRPLNS</sequence>
<dbReference type="EMBL" id="CP038486">
    <property type="protein sequence ID" value="QFZ27481.1"/>
    <property type="molecule type" value="Genomic_DNA"/>
</dbReference>
<accession>A0ACD0WJS1</accession>
<reference evidence="2" key="1">
    <citation type="journal article" date="2019" name="MBio">
        <title>Comparative genomics for the elucidation of multidrug resistance (MDR) in Candida lusitaniae.</title>
        <authorList>
            <person name="Kannan A."/>
            <person name="Asner S.A."/>
            <person name="Trachsel E."/>
            <person name="Kelly S."/>
            <person name="Parker J."/>
            <person name="Sanglard D."/>
        </authorList>
    </citation>
    <scope>NUCLEOTIDE SEQUENCE [LARGE SCALE GENOMIC DNA]</scope>
    <source>
        <strain evidence="2">P1</strain>
    </source>
</reference>
<protein>
    <submittedName>
        <fullName evidence="1">Uncharacterized protein</fullName>
    </submittedName>
</protein>
<dbReference type="Proteomes" id="UP000326582">
    <property type="component" value="Chromosome 3"/>
</dbReference>
<organism evidence="1 2">
    <name type="scientific">Clavispora lusitaniae</name>
    <name type="common">Candida lusitaniae</name>
    <dbReference type="NCBI Taxonomy" id="36911"/>
    <lineage>
        <taxon>Eukaryota</taxon>
        <taxon>Fungi</taxon>
        <taxon>Dikarya</taxon>
        <taxon>Ascomycota</taxon>
        <taxon>Saccharomycotina</taxon>
        <taxon>Pichiomycetes</taxon>
        <taxon>Metschnikowiaceae</taxon>
        <taxon>Clavispora</taxon>
    </lineage>
</organism>
<name>A0ACD0WJS1_CLALS</name>
<keyword evidence="2" id="KW-1185">Reference proteome</keyword>